<comment type="caution">
    <text evidence="2">The sequence shown here is derived from an EMBL/GenBank/DDBJ whole genome shotgun (WGS) entry which is preliminary data.</text>
</comment>
<accession>A0A4T0MCL8</accession>
<proteinExistence type="predicted"/>
<dbReference type="InterPro" id="IPR027746">
    <property type="entry name" value="TTL"/>
</dbReference>
<dbReference type="PANTHER" id="PTHR47551">
    <property type="entry name" value="TUBULIN--TYROSINE LIGASE PBY1-RELATED"/>
    <property type="match status" value="1"/>
</dbReference>
<name>A0A4T0MCL8_9BASI</name>
<organism evidence="2 5">
    <name type="scientific">Wallemia mellicola</name>
    <dbReference type="NCBI Taxonomy" id="1708541"/>
    <lineage>
        <taxon>Eukaryota</taxon>
        <taxon>Fungi</taxon>
        <taxon>Dikarya</taxon>
        <taxon>Basidiomycota</taxon>
        <taxon>Wallemiomycotina</taxon>
        <taxon>Wallemiomycetes</taxon>
        <taxon>Wallemiales</taxon>
        <taxon>Wallemiaceae</taxon>
        <taxon>Wallemia</taxon>
    </lineage>
</organism>
<protein>
    <submittedName>
        <fullName evidence="2">Sure-like protein</fullName>
    </submittedName>
</protein>
<dbReference type="Proteomes" id="UP000305362">
    <property type="component" value="Unassembled WGS sequence"/>
</dbReference>
<feature type="domain" description="Survival protein SurE-like phosphatase/nucleotidase" evidence="1">
    <location>
        <begin position="3"/>
        <end position="212"/>
    </location>
</feature>
<dbReference type="PANTHER" id="PTHR47551:SF1">
    <property type="entry name" value="TUBULIN--TYROSINE LIGASE PBY1-RELATED"/>
    <property type="match status" value="1"/>
</dbReference>
<dbReference type="EMBL" id="SPRC01000015">
    <property type="protein sequence ID" value="TIB80538.1"/>
    <property type="molecule type" value="Genomic_DNA"/>
</dbReference>
<dbReference type="Pfam" id="PF01975">
    <property type="entry name" value="SurE"/>
    <property type="match status" value="1"/>
</dbReference>
<evidence type="ECO:0000259" key="1">
    <source>
        <dbReference type="Pfam" id="PF01975"/>
    </source>
</evidence>
<dbReference type="AlphaFoldDB" id="A0A4T0MCL8"/>
<sequence length="303" mass="32997">MRIVLVNDDGPPGLSSPFIRDFYISLAKFHDVYVVLPAQQRSWIGMSFLIDQPAVGYYYYLKKDKEAEPETSEIGRPLKDDEIARWCMITGTPASVANLALTNIVPDADLVISGPNYGRNCSTPLVLSSGTVGGAIGSAIRGRKAISLSYGIMSNPVSPEAVGQANEIACNLINHFIANWNDQVDIYSINIPLLPDLRKSVAKYTTIQKSSFERLFLPSSPSDPTKPIVNKPVIEDGAPLSFAWAPDIKALIECAPETLDKDTDSHCLSEGNISVVPLKANYETCYSSTKDLTLPPQGSQIVF</sequence>
<dbReference type="EMBL" id="SPRV01000039">
    <property type="protein sequence ID" value="TIC60514.1"/>
    <property type="molecule type" value="Genomic_DNA"/>
</dbReference>
<gene>
    <name evidence="3" type="ORF">E3Q03_03160</name>
    <name evidence="2" type="ORF">E3Q22_01876</name>
</gene>
<dbReference type="InterPro" id="IPR002828">
    <property type="entry name" value="SurE-like_Pase/nucleotidase"/>
</dbReference>
<evidence type="ECO:0000313" key="5">
    <source>
        <dbReference type="Proteomes" id="UP000310685"/>
    </source>
</evidence>
<dbReference type="Gene3D" id="3.40.1210.10">
    <property type="entry name" value="Survival protein SurE-like phosphatase/nucleotidase"/>
    <property type="match status" value="1"/>
</dbReference>
<evidence type="ECO:0000313" key="3">
    <source>
        <dbReference type="EMBL" id="TIC60514.1"/>
    </source>
</evidence>
<dbReference type="NCBIfam" id="TIGR00087">
    <property type="entry name" value="surE"/>
    <property type="match status" value="1"/>
</dbReference>
<evidence type="ECO:0000313" key="4">
    <source>
        <dbReference type="Proteomes" id="UP000305362"/>
    </source>
</evidence>
<dbReference type="InterPro" id="IPR036523">
    <property type="entry name" value="SurE-like_sf"/>
</dbReference>
<dbReference type="GO" id="GO:0000932">
    <property type="term" value="C:P-body"/>
    <property type="evidence" value="ECO:0007669"/>
    <property type="project" value="TreeGrafter"/>
</dbReference>
<evidence type="ECO:0000313" key="2">
    <source>
        <dbReference type="EMBL" id="TIB80538.1"/>
    </source>
</evidence>
<dbReference type="GO" id="GO:0016787">
    <property type="term" value="F:hydrolase activity"/>
    <property type="evidence" value="ECO:0007669"/>
    <property type="project" value="InterPro"/>
</dbReference>
<reference evidence="4 5" key="1">
    <citation type="submission" date="2019-03" db="EMBL/GenBank/DDBJ databases">
        <title>Sequencing 25 genomes of Wallemia mellicola.</title>
        <authorList>
            <person name="Gostincar C."/>
        </authorList>
    </citation>
    <scope>NUCLEOTIDE SEQUENCE [LARGE SCALE GENOMIC DNA]</scope>
    <source>
        <strain evidence="3 4">EXF-1277</strain>
        <strain evidence="2 5">EXF-6152</strain>
    </source>
</reference>
<dbReference type="Proteomes" id="UP000310685">
    <property type="component" value="Unassembled WGS sequence"/>
</dbReference>
<dbReference type="SUPFAM" id="SSF64167">
    <property type="entry name" value="SurE-like"/>
    <property type="match status" value="1"/>
</dbReference>
<dbReference type="OrthoDB" id="202825at2759"/>